<proteinExistence type="predicted"/>
<name>A0AAD8VIN1_LOLMU</name>
<accession>A0AAD8VIN1</accession>
<reference evidence="1" key="1">
    <citation type="submission" date="2023-07" db="EMBL/GenBank/DDBJ databases">
        <title>A chromosome-level genome assembly of Lolium multiflorum.</title>
        <authorList>
            <person name="Chen Y."/>
            <person name="Copetti D."/>
            <person name="Kolliker R."/>
            <person name="Studer B."/>
        </authorList>
    </citation>
    <scope>NUCLEOTIDE SEQUENCE</scope>
    <source>
        <strain evidence="1">02402/16</strain>
        <tissue evidence="1">Leaf</tissue>
    </source>
</reference>
<comment type="caution">
    <text evidence="1">The sequence shown here is derived from an EMBL/GenBank/DDBJ whole genome shotgun (WGS) entry which is preliminary data.</text>
</comment>
<dbReference type="EMBL" id="JAUUTY010000007">
    <property type="protein sequence ID" value="KAK1606153.1"/>
    <property type="molecule type" value="Genomic_DNA"/>
</dbReference>
<dbReference type="AlphaFoldDB" id="A0AAD8VIN1"/>
<keyword evidence="2" id="KW-1185">Reference proteome</keyword>
<organism evidence="1 2">
    <name type="scientific">Lolium multiflorum</name>
    <name type="common">Italian ryegrass</name>
    <name type="synonym">Lolium perenne subsp. multiflorum</name>
    <dbReference type="NCBI Taxonomy" id="4521"/>
    <lineage>
        <taxon>Eukaryota</taxon>
        <taxon>Viridiplantae</taxon>
        <taxon>Streptophyta</taxon>
        <taxon>Embryophyta</taxon>
        <taxon>Tracheophyta</taxon>
        <taxon>Spermatophyta</taxon>
        <taxon>Magnoliopsida</taxon>
        <taxon>Liliopsida</taxon>
        <taxon>Poales</taxon>
        <taxon>Poaceae</taxon>
        <taxon>BOP clade</taxon>
        <taxon>Pooideae</taxon>
        <taxon>Poodae</taxon>
        <taxon>Poeae</taxon>
        <taxon>Poeae Chloroplast Group 2 (Poeae type)</taxon>
        <taxon>Loliodinae</taxon>
        <taxon>Loliinae</taxon>
        <taxon>Lolium</taxon>
    </lineage>
</organism>
<evidence type="ECO:0000313" key="1">
    <source>
        <dbReference type="EMBL" id="KAK1606153.1"/>
    </source>
</evidence>
<gene>
    <name evidence="1" type="ORF">QYE76_029826</name>
</gene>
<protein>
    <submittedName>
        <fullName evidence="1">Uncharacterized protein</fullName>
    </submittedName>
</protein>
<dbReference type="Proteomes" id="UP001231189">
    <property type="component" value="Unassembled WGS sequence"/>
</dbReference>
<sequence length="93" mass="10702">MCAKENTNVDQEKNKDIPAADGFRRFVSSLHTFTGVGARREKKVLVNVNVMPDDVPRWLNWSEQSITWSRIDHALRVEYPDRVTHVVKPNVAN</sequence>
<evidence type="ECO:0000313" key="2">
    <source>
        <dbReference type="Proteomes" id="UP001231189"/>
    </source>
</evidence>